<organism evidence="1 2">
    <name type="scientific">Ralstonia phage P-PSG-11</name>
    <dbReference type="NCBI Taxonomy" id="2652430"/>
    <lineage>
        <taxon>Viruses</taxon>
        <taxon>Duplodnaviria</taxon>
        <taxon>Heunggongvirae</taxon>
        <taxon>Uroviricota</taxon>
        <taxon>Caudoviricetes</taxon>
        <taxon>Autographivirales</taxon>
        <taxon>Gyeongsanvirus</taxon>
        <taxon>Gyeongsanvirus PPSG11</taxon>
    </lineage>
</organism>
<keyword evidence="2" id="KW-1185">Reference proteome</keyword>
<dbReference type="Proteomes" id="UP000326262">
    <property type="component" value="Segment"/>
</dbReference>
<evidence type="ECO:0000313" key="2">
    <source>
        <dbReference type="Proteomes" id="UP000326262"/>
    </source>
</evidence>
<protein>
    <submittedName>
        <fullName evidence="1">Uncharacterized protein</fullName>
    </submittedName>
</protein>
<proteinExistence type="predicted"/>
<dbReference type="EMBL" id="MN270889">
    <property type="protein sequence ID" value="QFP93698.1"/>
    <property type="molecule type" value="Genomic_DNA"/>
</dbReference>
<evidence type="ECO:0000313" key="1">
    <source>
        <dbReference type="EMBL" id="QFP93698.1"/>
    </source>
</evidence>
<name>A0A5P8D3T4_9CAUD</name>
<sequence length="49" mass="5427">MRTFAIDFLLNGKRVGRDYVTASSEKQATIIAERTAPVTLYDEVVVAPL</sequence>
<accession>A0A5P8D3T4</accession>
<reference evidence="1 2" key="1">
    <citation type="submission" date="2019-08" db="EMBL/GenBank/DDBJ databases">
        <title>Six bacteriophages against potato bacterial diseases.</title>
        <authorList>
            <person name="Zhang X."/>
            <person name="Kering K."/>
        </authorList>
    </citation>
    <scope>NUCLEOTIDE SEQUENCE [LARGE SCALE GENOMIC DNA]</scope>
</reference>